<proteinExistence type="predicted"/>
<feature type="compositionally biased region" description="Polar residues" evidence="1">
    <location>
        <begin position="203"/>
        <end position="228"/>
    </location>
</feature>
<dbReference type="Proteomes" id="UP000095038">
    <property type="component" value="Unassembled WGS sequence"/>
</dbReference>
<dbReference type="GeneID" id="30962396"/>
<dbReference type="RefSeq" id="XP_020050014.1">
    <property type="nucleotide sequence ID" value="XM_020188760.1"/>
</dbReference>
<feature type="compositionally biased region" description="Low complexity" evidence="1">
    <location>
        <begin position="180"/>
        <end position="202"/>
    </location>
</feature>
<feature type="region of interest" description="Disordered" evidence="1">
    <location>
        <begin position="180"/>
        <end position="239"/>
    </location>
</feature>
<name>A0A1D2VQ87_9ASCO</name>
<feature type="region of interest" description="Disordered" evidence="1">
    <location>
        <begin position="139"/>
        <end position="162"/>
    </location>
</feature>
<dbReference type="AlphaFoldDB" id="A0A1D2VQ87"/>
<evidence type="ECO:0000256" key="1">
    <source>
        <dbReference type="SAM" id="MobiDB-lite"/>
    </source>
</evidence>
<feature type="region of interest" description="Disordered" evidence="1">
    <location>
        <begin position="45"/>
        <end position="78"/>
    </location>
</feature>
<sequence>MNQPRPNLKLDFSSFINTSKDSLSRNVKEFSGLIDDSFNYIHENTTKNNNKNSKDSNDDNDDNDDNNNNNDNDNENSDTSLIESELYNILNFDSPDSQLDNSYNIINNDFKIFSSFPSTKSPNSYSSIYSSVTNNSQKNINSNNNINQRKHSHSNSLSTSLSNSLKDSFSLKRKSIKQTKSTTSISSSKSIPSTKSTKSYTSDESNTNYSIFSNNTIVNSDTNKTNNSNEEKPSPSKFKKSLKRATLIYSSKQKSSSSLKLKKNIDINIIDNNNNNITNFNNFYNNSNENKITKNNENVDSLNNLLKNKSFAKFPIQVSRMEDTLIIDDFIIDYNIKNLKKTNKTIKSDSKLEFNKNNQVITISKYPSNEELLDTIKRNMGLSTNNIFCMN</sequence>
<dbReference type="InParanoid" id="A0A1D2VQ87"/>
<evidence type="ECO:0000313" key="2">
    <source>
        <dbReference type="EMBL" id="ODV63707.1"/>
    </source>
</evidence>
<keyword evidence="3" id="KW-1185">Reference proteome</keyword>
<dbReference type="EMBL" id="KV454475">
    <property type="protein sequence ID" value="ODV63707.1"/>
    <property type="molecule type" value="Genomic_DNA"/>
</dbReference>
<gene>
    <name evidence="2" type="ORF">ASCRUDRAFT_11155</name>
</gene>
<protein>
    <submittedName>
        <fullName evidence="2">Uncharacterized protein</fullName>
    </submittedName>
</protein>
<accession>A0A1D2VQ87</accession>
<reference evidence="3" key="1">
    <citation type="submission" date="2016-05" db="EMBL/GenBank/DDBJ databases">
        <title>Comparative genomics of biotechnologically important yeasts.</title>
        <authorList>
            <consortium name="DOE Joint Genome Institute"/>
            <person name="Riley R."/>
            <person name="Haridas S."/>
            <person name="Wolfe K.H."/>
            <person name="Lopes M.R."/>
            <person name="Hittinger C.T."/>
            <person name="Goker M."/>
            <person name="Salamov A."/>
            <person name="Wisecaver J."/>
            <person name="Long T.M."/>
            <person name="Aerts A.L."/>
            <person name="Barry K."/>
            <person name="Choi C."/>
            <person name="Clum A."/>
            <person name="Coughlan A.Y."/>
            <person name="Deshpande S."/>
            <person name="Douglass A.P."/>
            <person name="Hanson S.J."/>
            <person name="Klenk H.-P."/>
            <person name="Labutti K."/>
            <person name="Lapidus A."/>
            <person name="Lindquist E."/>
            <person name="Lipzen A."/>
            <person name="Meier-Kolthoff J.P."/>
            <person name="Ohm R.A."/>
            <person name="Otillar R.P."/>
            <person name="Pangilinan J."/>
            <person name="Peng Y."/>
            <person name="Rokas A."/>
            <person name="Rosa C.A."/>
            <person name="Scheuner C."/>
            <person name="Sibirny A.A."/>
            <person name="Slot J.C."/>
            <person name="Stielow J.B."/>
            <person name="Sun H."/>
            <person name="Kurtzman C.P."/>
            <person name="Blackwell M."/>
            <person name="Grigoriev I.V."/>
            <person name="Jeffries T.W."/>
        </authorList>
    </citation>
    <scope>NUCLEOTIDE SEQUENCE [LARGE SCALE GENOMIC DNA]</scope>
    <source>
        <strain evidence="3">DSM 1968</strain>
    </source>
</reference>
<organism evidence="2 3">
    <name type="scientific">Ascoidea rubescens DSM 1968</name>
    <dbReference type="NCBI Taxonomy" id="1344418"/>
    <lineage>
        <taxon>Eukaryota</taxon>
        <taxon>Fungi</taxon>
        <taxon>Dikarya</taxon>
        <taxon>Ascomycota</taxon>
        <taxon>Saccharomycotina</taxon>
        <taxon>Saccharomycetes</taxon>
        <taxon>Ascoideaceae</taxon>
        <taxon>Ascoidea</taxon>
    </lineage>
</organism>
<evidence type="ECO:0000313" key="3">
    <source>
        <dbReference type="Proteomes" id="UP000095038"/>
    </source>
</evidence>